<accession>A0ABT0JUU3</accession>
<evidence type="ECO:0000256" key="9">
    <source>
        <dbReference type="ARBA" id="ARBA00023004"/>
    </source>
</evidence>
<dbReference type="InterPro" id="IPR008333">
    <property type="entry name" value="Cbr1-like_FAD-bd_dom"/>
</dbReference>
<organism evidence="17 18">
    <name type="scientific">Frankia umida</name>
    <dbReference type="NCBI Taxonomy" id="573489"/>
    <lineage>
        <taxon>Bacteria</taxon>
        <taxon>Bacillati</taxon>
        <taxon>Actinomycetota</taxon>
        <taxon>Actinomycetes</taxon>
        <taxon>Frankiales</taxon>
        <taxon>Frankiaceae</taxon>
        <taxon>Frankia</taxon>
    </lineage>
</organism>
<comment type="catalytic activity">
    <reaction evidence="12">
        <text>2 nitric oxide + NADH + 2 O2 = 2 nitrate + NAD(+) + H(+)</text>
        <dbReference type="Rhea" id="RHEA:19469"/>
        <dbReference type="ChEBI" id="CHEBI:15378"/>
        <dbReference type="ChEBI" id="CHEBI:15379"/>
        <dbReference type="ChEBI" id="CHEBI:16480"/>
        <dbReference type="ChEBI" id="CHEBI:17632"/>
        <dbReference type="ChEBI" id="CHEBI:57540"/>
        <dbReference type="ChEBI" id="CHEBI:57945"/>
        <dbReference type="EC" id="1.14.12.17"/>
    </reaction>
</comment>
<keyword evidence="14" id="KW-0813">Transport</keyword>
<dbReference type="InterPro" id="IPR017927">
    <property type="entry name" value="FAD-bd_FR_type"/>
</dbReference>
<keyword evidence="8" id="KW-0521">NADP</keyword>
<dbReference type="Gene3D" id="2.40.30.10">
    <property type="entry name" value="Translation factors"/>
    <property type="match status" value="1"/>
</dbReference>
<dbReference type="Pfam" id="PF00970">
    <property type="entry name" value="FAD_binding_6"/>
    <property type="match status" value="1"/>
</dbReference>
<evidence type="ECO:0000256" key="2">
    <source>
        <dbReference type="ARBA" id="ARBA00006401"/>
    </source>
</evidence>
<evidence type="ECO:0000256" key="12">
    <source>
        <dbReference type="ARBA" id="ARBA00048649"/>
    </source>
</evidence>
<dbReference type="InterPro" id="IPR001433">
    <property type="entry name" value="OxRdtase_FAD/NAD-bd"/>
</dbReference>
<dbReference type="SUPFAM" id="SSF63380">
    <property type="entry name" value="Riboflavin synthase domain-like"/>
    <property type="match status" value="1"/>
</dbReference>
<keyword evidence="11" id="KW-0520">NAD</keyword>
<dbReference type="EMBL" id="JALKFT010000004">
    <property type="protein sequence ID" value="MCK9875325.1"/>
    <property type="molecule type" value="Genomic_DNA"/>
</dbReference>
<keyword evidence="10" id="KW-0411">Iron-sulfur</keyword>
<evidence type="ECO:0000256" key="10">
    <source>
        <dbReference type="ARBA" id="ARBA00023014"/>
    </source>
</evidence>
<comment type="catalytic activity">
    <reaction evidence="13">
        <text>2 nitric oxide + NADPH + 2 O2 = 2 nitrate + NADP(+) + H(+)</text>
        <dbReference type="Rhea" id="RHEA:19465"/>
        <dbReference type="ChEBI" id="CHEBI:15378"/>
        <dbReference type="ChEBI" id="CHEBI:15379"/>
        <dbReference type="ChEBI" id="CHEBI:16480"/>
        <dbReference type="ChEBI" id="CHEBI:17632"/>
        <dbReference type="ChEBI" id="CHEBI:57783"/>
        <dbReference type="ChEBI" id="CHEBI:58349"/>
        <dbReference type="EC" id="1.14.12.17"/>
    </reaction>
</comment>
<sequence length="395" mass="42791">MSAVPTEQSAAVLRATAGVVAEHAEQISAVFYRRLLSTHPRVAPMFSRSGQASGAQQRALAAALVAFTEHLLGEPRRPFDAVVRRIAHRHASLGVAPEQYPLVGRQLLAAVAEVLGDAVTPRVHDAWDEAYWLFATALVAEEARAYQRMGTDPARPWRPWRVTARTVATPEVVSFDLLPTGLDPLPTFRPGQYVTVAVDLPDGGRQARPYSLSRAPGSGSLRITVRRVPAVGTAPQGVVSAYLHEQVKVGDVLDVSPPAGDVTLTPGTDPLVLVSAGIGITPMIAMMGHTARLRPQRTVVAAHADRSPEHHPLRAEMLEIGALLRDFQLHTRYEPHSPVQIDVDALPLPDGARVYLCGPLPFMRDVRAGLLRRGLSPDHIRYEIFGPDPWAGNPT</sequence>
<dbReference type="InterPro" id="IPR017938">
    <property type="entry name" value="Riboflavin_synthase-like_b-brl"/>
</dbReference>
<evidence type="ECO:0000256" key="7">
    <source>
        <dbReference type="ARBA" id="ARBA00022723"/>
    </source>
</evidence>
<evidence type="ECO:0000256" key="1">
    <source>
        <dbReference type="ARBA" id="ARBA00001970"/>
    </source>
</evidence>
<evidence type="ECO:0000256" key="5">
    <source>
        <dbReference type="ARBA" id="ARBA00022621"/>
    </source>
</evidence>
<evidence type="ECO:0000313" key="18">
    <source>
        <dbReference type="Proteomes" id="UP001201873"/>
    </source>
</evidence>
<dbReference type="CDD" id="cd06184">
    <property type="entry name" value="flavohem_like_fad_nad_binding"/>
    <property type="match status" value="1"/>
</dbReference>
<keyword evidence="9" id="KW-0408">Iron</keyword>
<dbReference type="PROSITE" id="PS01033">
    <property type="entry name" value="GLOBIN"/>
    <property type="match status" value="1"/>
</dbReference>
<dbReference type="Pfam" id="PF00175">
    <property type="entry name" value="NAD_binding_1"/>
    <property type="match status" value="1"/>
</dbReference>
<evidence type="ECO:0000256" key="8">
    <source>
        <dbReference type="ARBA" id="ARBA00022857"/>
    </source>
</evidence>
<evidence type="ECO:0000256" key="11">
    <source>
        <dbReference type="ARBA" id="ARBA00023027"/>
    </source>
</evidence>
<gene>
    <name evidence="17" type="ORF">MXD59_05940</name>
</gene>
<evidence type="ECO:0000259" key="16">
    <source>
        <dbReference type="PROSITE" id="PS51384"/>
    </source>
</evidence>
<dbReference type="Proteomes" id="UP001201873">
    <property type="component" value="Unassembled WGS sequence"/>
</dbReference>
<dbReference type="SUPFAM" id="SSF46458">
    <property type="entry name" value="Globin-like"/>
    <property type="match status" value="1"/>
</dbReference>
<keyword evidence="18" id="KW-1185">Reference proteome</keyword>
<keyword evidence="7" id="KW-0479">Metal-binding</keyword>
<reference evidence="17 18" key="1">
    <citation type="submission" date="2022-04" db="EMBL/GenBank/DDBJ databases">
        <title>Genome diversity in the genus Frankia.</title>
        <authorList>
            <person name="Carlos-Shanley C."/>
            <person name="Hahn D."/>
        </authorList>
    </citation>
    <scope>NUCLEOTIDE SEQUENCE [LARGE SCALE GENOMIC DNA]</scope>
    <source>
        <strain evidence="17 18">Ag45/Mut15</strain>
    </source>
</reference>
<comment type="cofactor">
    <cofactor evidence="1">
        <name>heme b</name>
        <dbReference type="ChEBI" id="CHEBI:60344"/>
    </cofactor>
</comment>
<dbReference type="Pfam" id="PF00042">
    <property type="entry name" value="Globin"/>
    <property type="match status" value="1"/>
</dbReference>
<dbReference type="PANTHER" id="PTHR43396">
    <property type="entry name" value="FLAVOHEMOPROTEIN"/>
    <property type="match status" value="1"/>
</dbReference>
<evidence type="ECO:0000256" key="3">
    <source>
        <dbReference type="ARBA" id="ARBA00012229"/>
    </source>
</evidence>
<keyword evidence="5 14" id="KW-0561">Oxygen transport</keyword>
<dbReference type="PROSITE" id="PS51384">
    <property type="entry name" value="FAD_FR"/>
    <property type="match status" value="1"/>
</dbReference>
<comment type="caution">
    <text evidence="17">The sequence shown here is derived from an EMBL/GenBank/DDBJ whole genome shotgun (WGS) entry which is preliminary data.</text>
</comment>
<name>A0ABT0JUU3_9ACTN</name>
<evidence type="ECO:0000313" key="17">
    <source>
        <dbReference type="EMBL" id="MCK9875325.1"/>
    </source>
</evidence>
<feature type="domain" description="Globin" evidence="15">
    <location>
        <begin position="3"/>
        <end position="143"/>
    </location>
</feature>
<protein>
    <recommendedName>
        <fullName evidence="3">nitric oxide dioxygenase</fullName>
        <ecNumber evidence="3">1.14.12.17</ecNumber>
    </recommendedName>
</protein>
<feature type="domain" description="FAD-binding FR-type" evidence="16">
    <location>
        <begin position="155"/>
        <end position="265"/>
    </location>
</feature>
<dbReference type="InterPro" id="IPR009050">
    <property type="entry name" value="Globin-like_sf"/>
</dbReference>
<dbReference type="SUPFAM" id="SSF52343">
    <property type="entry name" value="Ferredoxin reductase-like, C-terminal NADP-linked domain"/>
    <property type="match status" value="1"/>
</dbReference>
<evidence type="ECO:0000259" key="15">
    <source>
        <dbReference type="PROSITE" id="PS01033"/>
    </source>
</evidence>
<evidence type="ECO:0000256" key="13">
    <source>
        <dbReference type="ARBA" id="ARBA00049433"/>
    </source>
</evidence>
<comment type="similarity">
    <text evidence="2">In the C-terminal section; belongs to the flavoprotein pyridine nucleotide cytochrome reductase family.</text>
</comment>
<dbReference type="RefSeq" id="WP_248814675.1">
    <property type="nucleotide sequence ID" value="NZ_JALKFT010000004.1"/>
</dbReference>
<keyword evidence="6" id="KW-0001">2Fe-2S</keyword>
<dbReference type="InterPro" id="IPR012292">
    <property type="entry name" value="Globin/Proto"/>
</dbReference>
<keyword evidence="4 14" id="KW-0349">Heme</keyword>
<dbReference type="PANTHER" id="PTHR43396:SF3">
    <property type="entry name" value="FLAVOHEMOPROTEIN"/>
    <property type="match status" value="1"/>
</dbReference>
<evidence type="ECO:0000256" key="6">
    <source>
        <dbReference type="ARBA" id="ARBA00022714"/>
    </source>
</evidence>
<dbReference type="Gene3D" id="3.40.50.80">
    <property type="entry name" value="Nucleotide-binding domain of ferredoxin-NADP reductase (FNR) module"/>
    <property type="match status" value="1"/>
</dbReference>
<dbReference type="EC" id="1.14.12.17" evidence="3"/>
<comment type="similarity">
    <text evidence="14">Belongs to the globin family.</text>
</comment>
<dbReference type="Gene3D" id="1.10.490.10">
    <property type="entry name" value="Globins"/>
    <property type="match status" value="1"/>
</dbReference>
<evidence type="ECO:0000256" key="14">
    <source>
        <dbReference type="RuleBase" id="RU000356"/>
    </source>
</evidence>
<evidence type="ECO:0000256" key="4">
    <source>
        <dbReference type="ARBA" id="ARBA00022617"/>
    </source>
</evidence>
<dbReference type="InterPro" id="IPR000971">
    <property type="entry name" value="Globin"/>
</dbReference>
<dbReference type="InterPro" id="IPR039261">
    <property type="entry name" value="FNR_nucleotide-bd"/>
</dbReference>
<proteinExistence type="inferred from homology"/>